<evidence type="ECO:0000256" key="1">
    <source>
        <dbReference type="ARBA" id="ARBA00006479"/>
    </source>
</evidence>
<sequence>MTSQKHAIGIDIGGTGIKGGLVDLSTGELISDRVKLPTPDGGKPDDIVETTKEIVERLAQEEPDAPVGVCFPAIVSHGVTLSAANVSKDWIGLNAEELFEKALGRDIHFVNDADAAGYAETRFGAAKGKDGLVIMTTLGTGIGSALIYDGILIPNAELGHLEIDGHDAESRAAYSAKEREDLSWEKWAKRLQKYYTTVEFLFTPDLFIVGGGVSKHYEEFLPLLKLKTPIVPAVHRNNAGILGAAALTVRNERREAGERGRSAEAGTPQDAPAPTPA</sequence>
<comment type="caution">
    <text evidence="3">The sequence shown here is derived from an EMBL/GenBank/DDBJ whole genome shotgun (WGS) entry which is preliminary data.</text>
</comment>
<keyword evidence="4" id="KW-1185">Reference proteome</keyword>
<dbReference type="EC" id="2.7.1.63" evidence="3"/>
<dbReference type="CDD" id="cd24058">
    <property type="entry name" value="ASKHA_NBD_ROK_PPGK"/>
    <property type="match status" value="1"/>
</dbReference>
<comment type="similarity">
    <text evidence="1">Belongs to the ROK (NagC/XylR) family.</text>
</comment>
<keyword evidence="3" id="KW-0808">Transferase</keyword>
<proteinExistence type="inferred from homology"/>
<dbReference type="RefSeq" id="WP_089910171.1">
    <property type="nucleotide sequence ID" value="NZ_BAAAPX010000001.1"/>
</dbReference>
<keyword evidence="3" id="KW-0418">Kinase</keyword>
<reference evidence="3 4" key="1">
    <citation type="submission" date="2020-07" db="EMBL/GenBank/DDBJ databases">
        <title>Sequencing the genomes of 1000 actinobacteria strains.</title>
        <authorList>
            <person name="Klenk H.-P."/>
        </authorList>
    </citation>
    <scope>NUCLEOTIDE SEQUENCE [LARGE SCALE GENOMIC DNA]</scope>
    <source>
        <strain evidence="3 4">DSM 23871</strain>
    </source>
</reference>
<evidence type="ECO:0000313" key="3">
    <source>
        <dbReference type="EMBL" id="NYD73785.1"/>
    </source>
</evidence>
<name>A0A852SYJ6_9MICO</name>
<dbReference type="EMBL" id="JACCBJ010000001">
    <property type="protein sequence ID" value="NYD73785.1"/>
    <property type="molecule type" value="Genomic_DNA"/>
</dbReference>
<dbReference type="NCBIfam" id="NF045942">
    <property type="entry name" value="PolPhglucPhase"/>
    <property type="match status" value="1"/>
</dbReference>
<dbReference type="PANTHER" id="PTHR18964:SF146">
    <property type="entry name" value="POLYPHOSPHATE GLUCOKINASE"/>
    <property type="match status" value="1"/>
</dbReference>
<accession>A0A852SYJ6</accession>
<evidence type="ECO:0000256" key="2">
    <source>
        <dbReference type="SAM" id="MobiDB-lite"/>
    </source>
</evidence>
<dbReference type="SUPFAM" id="SSF53067">
    <property type="entry name" value="Actin-like ATPase domain"/>
    <property type="match status" value="1"/>
</dbReference>
<dbReference type="Proteomes" id="UP000589620">
    <property type="component" value="Unassembled WGS sequence"/>
</dbReference>
<dbReference type="InterPro" id="IPR043129">
    <property type="entry name" value="ATPase_NBD"/>
</dbReference>
<dbReference type="Pfam" id="PF00480">
    <property type="entry name" value="ROK"/>
    <property type="match status" value="1"/>
</dbReference>
<dbReference type="PANTHER" id="PTHR18964">
    <property type="entry name" value="ROK (REPRESSOR, ORF, KINASE) FAMILY"/>
    <property type="match status" value="1"/>
</dbReference>
<feature type="compositionally biased region" description="Basic and acidic residues" evidence="2">
    <location>
        <begin position="253"/>
        <end position="262"/>
    </location>
</feature>
<gene>
    <name evidence="3" type="ORF">BJ963_001304</name>
</gene>
<feature type="region of interest" description="Disordered" evidence="2">
    <location>
        <begin position="253"/>
        <end position="277"/>
    </location>
</feature>
<organism evidence="3 4">
    <name type="scientific">Leifsonia soli</name>
    <dbReference type="NCBI Taxonomy" id="582665"/>
    <lineage>
        <taxon>Bacteria</taxon>
        <taxon>Bacillati</taxon>
        <taxon>Actinomycetota</taxon>
        <taxon>Actinomycetes</taxon>
        <taxon>Micrococcales</taxon>
        <taxon>Microbacteriaceae</taxon>
        <taxon>Leifsonia</taxon>
    </lineage>
</organism>
<protein>
    <submittedName>
        <fullName evidence="3">Polyphosphate glucokinase</fullName>
        <ecNumber evidence="3">2.7.1.63</ecNumber>
    </submittedName>
</protein>
<dbReference type="AlphaFoldDB" id="A0A852SYJ6"/>
<dbReference type="GO" id="GO:0047330">
    <property type="term" value="F:polyphosphate-glucose phosphotransferase activity"/>
    <property type="evidence" value="ECO:0007669"/>
    <property type="project" value="UniProtKB-EC"/>
</dbReference>
<evidence type="ECO:0000313" key="4">
    <source>
        <dbReference type="Proteomes" id="UP000589620"/>
    </source>
</evidence>
<dbReference type="InterPro" id="IPR000600">
    <property type="entry name" value="ROK"/>
</dbReference>
<dbReference type="Gene3D" id="3.30.420.40">
    <property type="match status" value="2"/>
</dbReference>